<proteinExistence type="predicted"/>
<reference evidence="1 2" key="1">
    <citation type="submission" date="2017-06" db="EMBL/GenBank/DDBJ databases">
        <title>A Novel Lytic Pseudoalteromonas phage Isolated from Qingdao coast of China.</title>
        <authorList>
            <person name="Li H."/>
        </authorList>
    </citation>
    <scope>NUCLEOTIDE SEQUENCE [LARGE SCALE GENOMIC DNA]</scope>
</reference>
<organism evidence="1 2">
    <name type="scientific">Pseudoalteromonas phage J2-1</name>
    <dbReference type="NCBI Taxonomy" id="2023998"/>
    <lineage>
        <taxon>Viruses</taxon>
        <taxon>Duplodnaviria</taxon>
        <taxon>Heunggongvirae</taxon>
        <taxon>Uroviricota</taxon>
        <taxon>Caudoviricetes</taxon>
        <taxon>Qingdaovirus</taxon>
        <taxon>Qingdaovirus J21</taxon>
    </lineage>
</organism>
<dbReference type="GeneID" id="54981696"/>
<keyword evidence="2" id="KW-1185">Reference proteome</keyword>
<evidence type="ECO:0000313" key="2">
    <source>
        <dbReference type="Proteomes" id="UP000222256"/>
    </source>
</evidence>
<evidence type="ECO:0008006" key="3">
    <source>
        <dbReference type="Google" id="ProtNLM"/>
    </source>
</evidence>
<evidence type="ECO:0000313" key="1">
    <source>
        <dbReference type="EMBL" id="ASU03373.1"/>
    </source>
</evidence>
<name>A0A223LHN1_9CAUD</name>
<dbReference type="KEGG" id="vg:54981696"/>
<dbReference type="Proteomes" id="UP000222256">
    <property type="component" value="Segment"/>
</dbReference>
<protein>
    <recommendedName>
        <fullName evidence="3">Tail sheath protein</fullName>
    </recommendedName>
</protein>
<dbReference type="EMBL" id="MF370964">
    <property type="protein sequence ID" value="ASU03373.1"/>
    <property type="molecule type" value="Genomic_DNA"/>
</dbReference>
<dbReference type="RefSeq" id="YP_009791514.1">
    <property type="nucleotide sequence ID" value="NC_047839.1"/>
</dbReference>
<sequence>MSVQLAIANISLETATVGRQGFQGIMFAAKHNLWSERIRTYTDADALLEDGFSADDAAYKALRGGFSQTPRPQSIKVGRANASTVLNVTEDVVDGLEYNVTVNALGSLAALEISVTAGTGETKQDILDQVVTAITGNADLNAKITASVTGTGNDAILTLSHKVGDDWFTVTNLLNLSTSAGAVEESAAEMLAAIAIEDDSWYYITSEEKSVTFIEELAAEVEARFKLFRYTTKEEGAYAAVLSGSVKTVKDNQYFRTMPEYHHLAEDTYPEVAALAEIATFTTGRVTYHARIVSGVPAALNATGGNLTATQVSNMKSNEVNFYDKVQISGASFSTNPSITYGGKVASGELTMNIVTRDNLQVDLEATTTELMIRQKNGRLAFDETSLNKVRGAVRTVLNQYESEDFHNFLLPNTSITIPRVSEINAADKAANVFKQVSFKGTLRGAIHMIEITGTLGN</sequence>
<accession>A0A223LHN1</accession>